<dbReference type="AlphaFoldDB" id="A0AAU1UL61"/>
<proteinExistence type="predicted"/>
<evidence type="ECO:0000313" key="1">
    <source>
        <dbReference type="EMBL" id="WTS17966.1"/>
    </source>
</evidence>
<sequence>MTGRPTHRPHRYHRGLLRVFYLSAQITARLCLTSKTFYDR</sequence>
<name>A0AAU1UL61_9ACTN</name>
<reference evidence="1" key="1">
    <citation type="submission" date="2022-10" db="EMBL/GenBank/DDBJ databases">
        <title>The complete genomes of actinobacterial strains from the NBC collection.</title>
        <authorList>
            <person name="Joergensen T.S."/>
            <person name="Alvarez Arevalo M."/>
            <person name="Sterndorff E.B."/>
            <person name="Faurdal D."/>
            <person name="Vuksanovic O."/>
            <person name="Mourched A.-S."/>
            <person name="Charusanti P."/>
            <person name="Shaw S."/>
            <person name="Blin K."/>
            <person name="Weber T."/>
        </authorList>
    </citation>
    <scope>NUCLEOTIDE SEQUENCE</scope>
    <source>
        <strain evidence="1">NBC_00119</strain>
    </source>
</reference>
<gene>
    <name evidence="1" type="ORF">OHU69_47295</name>
</gene>
<protein>
    <recommendedName>
        <fullName evidence="2">Transposase</fullName>
    </recommendedName>
</protein>
<evidence type="ECO:0008006" key="2">
    <source>
        <dbReference type="Google" id="ProtNLM"/>
    </source>
</evidence>
<organism evidence="1">
    <name type="scientific">Streptomyces sp. NBC_00119</name>
    <dbReference type="NCBI Taxonomy" id="2975659"/>
    <lineage>
        <taxon>Bacteria</taxon>
        <taxon>Bacillati</taxon>
        <taxon>Actinomycetota</taxon>
        <taxon>Actinomycetes</taxon>
        <taxon>Kitasatosporales</taxon>
        <taxon>Streptomycetaceae</taxon>
        <taxon>Streptomyces</taxon>
    </lineage>
</organism>
<dbReference type="EMBL" id="CP108195">
    <property type="protein sequence ID" value="WTS17966.1"/>
    <property type="molecule type" value="Genomic_DNA"/>
</dbReference>
<accession>A0AAU1UL61</accession>